<dbReference type="OrthoDB" id="8266067at2"/>
<dbReference type="AlphaFoldDB" id="A0A1E1F1T2"/>
<keyword evidence="3" id="KW-1185">Reference proteome</keyword>
<sequence>MDSRDLNKASDIEGYFQNLPNDLQPQKAKSGIPRPFKDIDIKKRPAATAASKTSTKQKTKSSPKPRLTLAPRRHPFNAPTSTKGEALLREAGGLDANRFTVSAAFVLRSFVELAINDYMEANKMPKSETNGRGTPVELDLTQKADRVLKHIVAADSSKNADLRGFRNNILTKTSPTSIQSLNGFVHNKFQIPTADALRAGWDCSVPIFIAAYGSA</sequence>
<organism evidence="2 3">
    <name type="scientific">Sphingobium cloacae</name>
    <dbReference type="NCBI Taxonomy" id="120107"/>
    <lineage>
        <taxon>Bacteria</taxon>
        <taxon>Pseudomonadati</taxon>
        <taxon>Pseudomonadota</taxon>
        <taxon>Alphaproteobacteria</taxon>
        <taxon>Sphingomonadales</taxon>
        <taxon>Sphingomonadaceae</taxon>
        <taxon>Sphingobium</taxon>
    </lineage>
</organism>
<dbReference type="KEGG" id="sclo:SCLO_1014260"/>
<protein>
    <submittedName>
        <fullName evidence="2">Uncharacterized protein</fullName>
    </submittedName>
</protein>
<feature type="compositionally biased region" description="Basic and acidic residues" evidence="1">
    <location>
        <begin position="1"/>
        <end position="11"/>
    </location>
</feature>
<proteinExistence type="predicted"/>
<evidence type="ECO:0000256" key="1">
    <source>
        <dbReference type="SAM" id="MobiDB-lite"/>
    </source>
</evidence>
<evidence type="ECO:0000313" key="3">
    <source>
        <dbReference type="Proteomes" id="UP000218272"/>
    </source>
</evidence>
<dbReference type="EMBL" id="AP017655">
    <property type="protein sequence ID" value="BAV64466.1"/>
    <property type="molecule type" value="Genomic_DNA"/>
</dbReference>
<reference evidence="2 3" key="1">
    <citation type="submission" date="2016-10" db="EMBL/GenBank/DDBJ databases">
        <title>Complete Genome Sequence of the Nonylphenol-Degrading Bacterium Sphingobium cloacae JCM 10874T.</title>
        <authorList>
            <person name="Ootsuka M."/>
            <person name="Nishizawa T."/>
            <person name="Ohta H."/>
        </authorList>
    </citation>
    <scope>NUCLEOTIDE SEQUENCE [LARGE SCALE GENOMIC DNA]</scope>
    <source>
        <strain evidence="2 3">JCM 10874</strain>
    </source>
</reference>
<accession>A0A1E1F1T2</accession>
<name>A0A1E1F1T2_9SPHN</name>
<feature type="region of interest" description="Disordered" evidence="1">
    <location>
        <begin position="1"/>
        <end position="82"/>
    </location>
</feature>
<gene>
    <name evidence="2" type="ORF">SCLO_1014260</name>
</gene>
<dbReference type="RefSeq" id="WP_123905466.1">
    <property type="nucleotide sequence ID" value="NZ_AP017655.1"/>
</dbReference>
<dbReference type="Proteomes" id="UP000218272">
    <property type="component" value="Chromosome SCLO_1"/>
</dbReference>
<evidence type="ECO:0000313" key="2">
    <source>
        <dbReference type="EMBL" id="BAV64466.1"/>
    </source>
</evidence>